<proteinExistence type="predicted"/>
<protein>
    <submittedName>
        <fullName evidence="14">C2H2-type domain-containing protein</fullName>
    </submittedName>
</protein>
<dbReference type="SUPFAM" id="SSF57667">
    <property type="entry name" value="beta-beta-alpha zinc fingers"/>
    <property type="match status" value="2"/>
</dbReference>
<evidence type="ECO:0000256" key="11">
    <source>
        <dbReference type="SAM" id="MobiDB-lite"/>
    </source>
</evidence>
<sequence length="714" mass="76028">MYPMSGMHSPEAIPPTSPEAIPRTAASSPAFQLPQSPSLKSCSTVTRRPQPAATPLPHPTAVYASTTSSSTATELFIDTMSHHTLSPLDDHPSSSSHAFRTVSTSVERAELILTRFHHNLQRQQHEQWLHHARRERNSTSSSDSGLPPSAGPFPLSPPFSGTGLGPCSAVASASSFSSGSSCTLPLPPAPGSAASLSPPGLSPLHIGDSAFGSATTTPSSVPPSSSMMSGCAGVRVPAGASRFRFDHLLPPLSAPAATTTTAIGDSAAAAPPPATDELMLKRMRRGMDTERAATATLQANAGGEEAVQKASVCRSESLPTVRPASFLNNCTLARLLSALISPRMHAPAINVAPPQLQFSTQKRTLRPEFVRELAAARSATLFCKQQIETHSVLPPAPSSLRLFGGPSLSSSSATVSLATASSATVLAPSTNGTAVAQQKTAPTTVRKELQRKLELRVIKKMSLLSQAEVVRMAAPPSVGAKKCRYPTQQQDGHGAEATGDEQRRQRQEQADDVDEGEEEGEEREQFICSVCKKDFRRPDILSRHRRRHTGEKPFGCDWCGRFFSRSDHLRTHKRTHTDEKPYRCAVCPYAARRRDVLTRHMGTRHNMKAGRSFFPRKRLNAIKKLDAIAASAGKDQCSSSSSVVVVAAGAVSRSTTAQCGNIKDRMRHLLRVHLLTKGAAAQRHAPNAAGSPPPEDPQAAAAGASTDSLSSPFS</sequence>
<dbReference type="AlphaFoldDB" id="A0A183CF88"/>
<comment type="subcellular location">
    <subcellularLocation>
        <location evidence="1">Nucleus</location>
    </subcellularLocation>
</comment>
<feature type="region of interest" description="Disordered" evidence="11">
    <location>
        <begin position="680"/>
        <end position="714"/>
    </location>
</feature>
<feature type="compositionally biased region" description="Low complexity" evidence="11">
    <location>
        <begin position="191"/>
        <end position="204"/>
    </location>
</feature>
<feature type="compositionally biased region" description="Basic and acidic residues" evidence="11">
    <location>
        <begin position="500"/>
        <end position="509"/>
    </location>
</feature>
<keyword evidence="3" id="KW-0677">Repeat</keyword>
<feature type="compositionally biased region" description="Low complexity" evidence="11">
    <location>
        <begin position="138"/>
        <end position="148"/>
    </location>
</feature>
<keyword evidence="13" id="KW-1185">Reference proteome</keyword>
<dbReference type="GO" id="GO:0003677">
    <property type="term" value="F:DNA binding"/>
    <property type="evidence" value="ECO:0007669"/>
    <property type="project" value="UniProtKB-KW"/>
</dbReference>
<feature type="compositionally biased region" description="Acidic residues" evidence="11">
    <location>
        <begin position="510"/>
        <end position="521"/>
    </location>
</feature>
<evidence type="ECO:0000313" key="13">
    <source>
        <dbReference type="Proteomes" id="UP000050741"/>
    </source>
</evidence>
<feature type="region of interest" description="Disordered" evidence="11">
    <location>
        <begin position="475"/>
        <end position="521"/>
    </location>
</feature>
<feature type="compositionally biased region" description="Polar residues" evidence="11">
    <location>
        <begin position="25"/>
        <end position="47"/>
    </location>
</feature>
<keyword evidence="8" id="KW-0804">Transcription</keyword>
<dbReference type="PROSITE" id="PS00028">
    <property type="entry name" value="ZINC_FINGER_C2H2_1"/>
    <property type="match status" value="2"/>
</dbReference>
<dbReference type="Pfam" id="PF00096">
    <property type="entry name" value="zf-C2H2"/>
    <property type="match status" value="2"/>
</dbReference>
<dbReference type="FunFam" id="3.30.160.60:FF:000965">
    <property type="entry name" value="Neurotrophin receptor-interacting factor homolog"/>
    <property type="match status" value="1"/>
</dbReference>
<feature type="domain" description="C2H2-type" evidence="12">
    <location>
        <begin position="554"/>
        <end position="581"/>
    </location>
</feature>
<reference evidence="14" key="2">
    <citation type="submission" date="2016-06" db="UniProtKB">
        <authorList>
            <consortium name="WormBaseParasite"/>
        </authorList>
    </citation>
    <scope>IDENTIFICATION</scope>
</reference>
<dbReference type="GO" id="GO:0005634">
    <property type="term" value="C:nucleus"/>
    <property type="evidence" value="ECO:0007669"/>
    <property type="project" value="UniProtKB-SubCell"/>
</dbReference>
<evidence type="ECO:0000256" key="2">
    <source>
        <dbReference type="ARBA" id="ARBA00022723"/>
    </source>
</evidence>
<feature type="region of interest" description="Disordered" evidence="11">
    <location>
        <begin position="124"/>
        <end position="157"/>
    </location>
</feature>
<feature type="compositionally biased region" description="Polar residues" evidence="11">
    <location>
        <begin position="705"/>
        <end position="714"/>
    </location>
</feature>
<dbReference type="SMART" id="SM00355">
    <property type="entry name" value="ZnF_C2H2"/>
    <property type="match status" value="3"/>
</dbReference>
<evidence type="ECO:0000313" key="14">
    <source>
        <dbReference type="WBParaSite" id="GPLIN_001154300"/>
    </source>
</evidence>
<keyword evidence="5" id="KW-0862">Zinc</keyword>
<keyword evidence="4 10" id="KW-0863">Zinc-finger</keyword>
<dbReference type="InterPro" id="IPR050688">
    <property type="entry name" value="Zinc_finger/UBP_domain"/>
</dbReference>
<dbReference type="WBParaSite" id="GPLIN_001154300">
    <property type="protein sequence ID" value="GPLIN_001154300"/>
    <property type="gene ID" value="GPLIN_001154300"/>
</dbReference>
<evidence type="ECO:0000259" key="12">
    <source>
        <dbReference type="PROSITE" id="PS50157"/>
    </source>
</evidence>
<dbReference type="PROSITE" id="PS50157">
    <property type="entry name" value="ZINC_FINGER_C2H2_2"/>
    <property type="match status" value="2"/>
</dbReference>
<feature type="compositionally biased region" description="Low complexity" evidence="11">
    <location>
        <begin position="213"/>
        <end position="229"/>
    </location>
</feature>
<evidence type="ECO:0000256" key="9">
    <source>
        <dbReference type="ARBA" id="ARBA00023242"/>
    </source>
</evidence>
<dbReference type="Proteomes" id="UP000050741">
    <property type="component" value="Unassembled WGS sequence"/>
</dbReference>
<evidence type="ECO:0000256" key="7">
    <source>
        <dbReference type="ARBA" id="ARBA00023125"/>
    </source>
</evidence>
<dbReference type="Gene3D" id="3.30.160.60">
    <property type="entry name" value="Classic Zinc Finger"/>
    <property type="match status" value="3"/>
</dbReference>
<dbReference type="GO" id="GO:0008270">
    <property type="term" value="F:zinc ion binding"/>
    <property type="evidence" value="ECO:0007669"/>
    <property type="project" value="UniProtKB-KW"/>
</dbReference>
<evidence type="ECO:0000256" key="4">
    <source>
        <dbReference type="ARBA" id="ARBA00022771"/>
    </source>
</evidence>
<name>A0A183CF88_GLOPA</name>
<accession>A0A183CF88</accession>
<evidence type="ECO:0000256" key="8">
    <source>
        <dbReference type="ARBA" id="ARBA00023163"/>
    </source>
</evidence>
<feature type="region of interest" description="Disordered" evidence="11">
    <location>
        <begin position="1"/>
        <end position="61"/>
    </location>
</feature>
<dbReference type="PANTHER" id="PTHR24403:SF67">
    <property type="entry name" value="FI01116P-RELATED"/>
    <property type="match status" value="1"/>
</dbReference>
<feature type="domain" description="C2H2-type" evidence="12">
    <location>
        <begin position="526"/>
        <end position="553"/>
    </location>
</feature>
<dbReference type="FunFam" id="3.30.160.60:FF:000787">
    <property type="entry name" value="Zinc finger protein 784"/>
    <property type="match status" value="1"/>
</dbReference>
<evidence type="ECO:0000256" key="3">
    <source>
        <dbReference type="ARBA" id="ARBA00022737"/>
    </source>
</evidence>
<dbReference type="GO" id="GO:0000122">
    <property type="term" value="P:negative regulation of transcription by RNA polymerase II"/>
    <property type="evidence" value="ECO:0007669"/>
    <property type="project" value="UniProtKB-ARBA"/>
</dbReference>
<keyword evidence="6" id="KW-0805">Transcription regulation</keyword>
<dbReference type="PANTHER" id="PTHR24403">
    <property type="entry name" value="ZINC FINGER PROTEIN"/>
    <property type="match status" value="1"/>
</dbReference>
<evidence type="ECO:0000256" key="5">
    <source>
        <dbReference type="ARBA" id="ARBA00022833"/>
    </source>
</evidence>
<dbReference type="FunFam" id="3.30.160.60:FF:000446">
    <property type="entry name" value="Zinc finger protein"/>
    <property type="match status" value="1"/>
</dbReference>
<evidence type="ECO:0000256" key="10">
    <source>
        <dbReference type="PROSITE-ProRule" id="PRU00042"/>
    </source>
</evidence>
<evidence type="ECO:0000256" key="6">
    <source>
        <dbReference type="ARBA" id="ARBA00023015"/>
    </source>
</evidence>
<dbReference type="InterPro" id="IPR036236">
    <property type="entry name" value="Znf_C2H2_sf"/>
</dbReference>
<keyword evidence="9" id="KW-0539">Nucleus</keyword>
<keyword evidence="2" id="KW-0479">Metal-binding</keyword>
<keyword evidence="7" id="KW-0238">DNA-binding</keyword>
<organism evidence="13 14">
    <name type="scientific">Globodera pallida</name>
    <name type="common">Potato cyst nematode worm</name>
    <name type="synonym">Heterodera pallida</name>
    <dbReference type="NCBI Taxonomy" id="36090"/>
    <lineage>
        <taxon>Eukaryota</taxon>
        <taxon>Metazoa</taxon>
        <taxon>Ecdysozoa</taxon>
        <taxon>Nematoda</taxon>
        <taxon>Chromadorea</taxon>
        <taxon>Rhabditida</taxon>
        <taxon>Tylenchina</taxon>
        <taxon>Tylenchomorpha</taxon>
        <taxon>Tylenchoidea</taxon>
        <taxon>Heteroderidae</taxon>
        <taxon>Heteroderinae</taxon>
        <taxon>Globodera</taxon>
    </lineage>
</organism>
<dbReference type="InterPro" id="IPR013087">
    <property type="entry name" value="Znf_C2H2_type"/>
</dbReference>
<evidence type="ECO:0000256" key="1">
    <source>
        <dbReference type="ARBA" id="ARBA00004123"/>
    </source>
</evidence>
<feature type="region of interest" description="Disordered" evidence="11">
    <location>
        <begin position="180"/>
        <end position="230"/>
    </location>
</feature>
<reference evidence="13" key="1">
    <citation type="submission" date="2014-05" db="EMBL/GenBank/DDBJ databases">
        <title>The genome and life-stage specific transcriptomes of Globodera pallida elucidate key aspects of plant parasitism by a cyst nematode.</title>
        <authorList>
            <person name="Cotton J.A."/>
            <person name="Lilley C.J."/>
            <person name="Jones L.M."/>
            <person name="Kikuchi T."/>
            <person name="Reid A.J."/>
            <person name="Thorpe P."/>
            <person name="Tsai I.J."/>
            <person name="Beasley H."/>
            <person name="Blok V."/>
            <person name="Cock P.J.A."/>
            <person name="Van den Akker S.E."/>
            <person name="Holroyd N."/>
            <person name="Hunt M."/>
            <person name="Mantelin S."/>
            <person name="Naghra H."/>
            <person name="Pain A."/>
            <person name="Palomares-Rius J.E."/>
            <person name="Zarowiecki M."/>
            <person name="Berriman M."/>
            <person name="Jones J.T."/>
            <person name="Urwin P.E."/>
        </authorList>
    </citation>
    <scope>NUCLEOTIDE SEQUENCE [LARGE SCALE GENOMIC DNA]</scope>
    <source>
        <strain evidence="13">Lindley</strain>
    </source>
</reference>